<comment type="caution">
    <text evidence="4">The sequence shown here is derived from an EMBL/GenBank/DDBJ whole genome shotgun (WGS) entry which is preliminary data.</text>
</comment>
<evidence type="ECO:0000256" key="3">
    <source>
        <dbReference type="SAM" id="SignalP"/>
    </source>
</evidence>
<reference evidence="4 5" key="1">
    <citation type="submission" date="2019-10" db="EMBL/GenBank/DDBJ databases">
        <title>Rudanella paleaurantiibacter sp. nov., isolated from sludge.</title>
        <authorList>
            <person name="Xu S.Q."/>
        </authorList>
    </citation>
    <scope>NUCLEOTIDE SEQUENCE [LARGE SCALE GENOMIC DNA]</scope>
    <source>
        <strain evidence="4 5">HX-22-17</strain>
    </source>
</reference>
<evidence type="ECO:0000313" key="4">
    <source>
        <dbReference type="EMBL" id="KAB7732518.1"/>
    </source>
</evidence>
<feature type="compositionally biased region" description="Pro residues" evidence="2">
    <location>
        <begin position="350"/>
        <end position="362"/>
    </location>
</feature>
<feature type="coiled-coil region" evidence="1">
    <location>
        <begin position="241"/>
        <end position="275"/>
    </location>
</feature>
<evidence type="ECO:0000256" key="2">
    <source>
        <dbReference type="SAM" id="MobiDB-lite"/>
    </source>
</evidence>
<name>A0A7J5U3U6_9BACT</name>
<sequence>MKTFLTLFLFPLTTLAQTLTADQVGDRAFKMAKATVEFLATDSKTYGYPAKKSCPDCVSYPSLKTFIREQKLTKADELVGGVERWVANPATAAKDPATALAELRTDLLNRVTSGTERQHRRSLPSFASYEAQMTELSGGQSAPATLAMNAPAQGGDPAQGGVTEIDTAYADADDITPVSATQQADNGWLSKSGLALVLSLLGLALAGWVFFIHRRSGGSGAAPKPLDAATDKQLAQLSDDLFHLKGERNRVQDANRRLEERVAQLESQIAVLQKAVGLPTGIPVVAAPATKEPVPAPAPRAQMQQATTTSAPAPAPAADNRPVNPPSPQNRPRSAAPAPAQPPVTSAPAAVPPQPAPAPPAPTLLYARTVDLGDGFSADSLSEKTSERPMIYQLQIQAPGQATFRVADDPYAQRLALSDPYSYLNDACEYTSQPAPNSRIQTIQPGRLVLQGNKWLIQEKAQIAFS</sequence>
<keyword evidence="3" id="KW-0732">Signal</keyword>
<organism evidence="4 5">
    <name type="scientific">Rudanella paleaurantiibacter</name>
    <dbReference type="NCBI Taxonomy" id="2614655"/>
    <lineage>
        <taxon>Bacteria</taxon>
        <taxon>Pseudomonadati</taxon>
        <taxon>Bacteroidota</taxon>
        <taxon>Cytophagia</taxon>
        <taxon>Cytophagales</taxon>
        <taxon>Cytophagaceae</taxon>
        <taxon>Rudanella</taxon>
    </lineage>
</organism>
<dbReference type="AlphaFoldDB" id="A0A7J5U3U6"/>
<keyword evidence="1" id="KW-0175">Coiled coil</keyword>
<feature type="signal peptide" evidence="3">
    <location>
        <begin position="1"/>
        <end position="16"/>
    </location>
</feature>
<feature type="compositionally biased region" description="Low complexity" evidence="2">
    <location>
        <begin position="330"/>
        <end position="349"/>
    </location>
</feature>
<proteinExistence type="predicted"/>
<evidence type="ECO:0000256" key="1">
    <source>
        <dbReference type="SAM" id="Coils"/>
    </source>
</evidence>
<protein>
    <submittedName>
        <fullName evidence="4">Uncharacterized protein</fullName>
    </submittedName>
</protein>
<accession>A0A7J5U3U6</accession>
<feature type="chain" id="PRO_5029733724" evidence="3">
    <location>
        <begin position="17"/>
        <end position="466"/>
    </location>
</feature>
<dbReference type="RefSeq" id="WP_152121890.1">
    <property type="nucleotide sequence ID" value="NZ_WELI01000001.1"/>
</dbReference>
<gene>
    <name evidence="4" type="ORF">F5984_00720</name>
</gene>
<feature type="compositionally biased region" description="Low complexity" evidence="2">
    <location>
        <begin position="299"/>
        <end position="322"/>
    </location>
</feature>
<feature type="region of interest" description="Disordered" evidence="2">
    <location>
        <begin position="292"/>
        <end position="363"/>
    </location>
</feature>
<dbReference type="Proteomes" id="UP000488299">
    <property type="component" value="Unassembled WGS sequence"/>
</dbReference>
<evidence type="ECO:0000313" key="5">
    <source>
        <dbReference type="Proteomes" id="UP000488299"/>
    </source>
</evidence>
<dbReference type="EMBL" id="WELI01000001">
    <property type="protein sequence ID" value="KAB7732518.1"/>
    <property type="molecule type" value="Genomic_DNA"/>
</dbReference>
<keyword evidence="5" id="KW-1185">Reference proteome</keyword>